<reference evidence="1 2" key="1">
    <citation type="journal article" date="2022" name="G3 (Bethesda)">
        <title>Whole-genome sequence and methylome profiling of the almond [Prunus dulcis (Mill.) D.A. Webb] cultivar 'Nonpareil'.</title>
        <authorList>
            <person name="D'Amico-Willman K.M."/>
            <person name="Ouma W.Z."/>
            <person name="Meulia T."/>
            <person name="Sideli G.M."/>
            <person name="Gradziel T.M."/>
            <person name="Fresnedo-Ramirez J."/>
        </authorList>
    </citation>
    <scope>NUCLEOTIDE SEQUENCE [LARGE SCALE GENOMIC DNA]</scope>
    <source>
        <strain evidence="1">Clone GOH B32 T37-40</strain>
    </source>
</reference>
<organism evidence="1 2">
    <name type="scientific">Prunus dulcis</name>
    <name type="common">Almond</name>
    <name type="synonym">Amygdalus dulcis</name>
    <dbReference type="NCBI Taxonomy" id="3755"/>
    <lineage>
        <taxon>Eukaryota</taxon>
        <taxon>Viridiplantae</taxon>
        <taxon>Streptophyta</taxon>
        <taxon>Embryophyta</taxon>
        <taxon>Tracheophyta</taxon>
        <taxon>Spermatophyta</taxon>
        <taxon>Magnoliopsida</taxon>
        <taxon>eudicotyledons</taxon>
        <taxon>Gunneridae</taxon>
        <taxon>Pentapetalae</taxon>
        <taxon>rosids</taxon>
        <taxon>fabids</taxon>
        <taxon>Rosales</taxon>
        <taxon>Rosaceae</taxon>
        <taxon>Amygdaloideae</taxon>
        <taxon>Amygdaleae</taxon>
        <taxon>Prunus</taxon>
    </lineage>
</organism>
<comment type="caution">
    <text evidence="1">The sequence shown here is derived from an EMBL/GenBank/DDBJ whole genome shotgun (WGS) entry which is preliminary data.</text>
</comment>
<protein>
    <submittedName>
        <fullName evidence="1">Uncharacterized protein</fullName>
    </submittedName>
</protein>
<gene>
    <name evidence="1" type="ORF">L3X38_017995</name>
</gene>
<proteinExistence type="predicted"/>
<dbReference type="AlphaFoldDB" id="A0AAD4ZB85"/>
<name>A0AAD4ZB85_PRUDU</name>
<keyword evidence="2" id="KW-1185">Reference proteome</keyword>
<dbReference type="EMBL" id="JAJFAZ020000003">
    <property type="protein sequence ID" value="KAI5338723.1"/>
    <property type="molecule type" value="Genomic_DNA"/>
</dbReference>
<evidence type="ECO:0000313" key="1">
    <source>
        <dbReference type="EMBL" id="KAI5338723.1"/>
    </source>
</evidence>
<accession>A0AAD4ZB85</accession>
<dbReference type="Proteomes" id="UP001054821">
    <property type="component" value="Chromosome 3"/>
</dbReference>
<sequence length="91" mass="10332">MENNHVARERAVQLGDELSASMYSRDPQDSYACDKSYAHGLPPCRVHEPLFKGIPVPTYSNLHEPLFKGVRVPTYSNPYPQFSGIPQFQDH</sequence>
<evidence type="ECO:0000313" key="2">
    <source>
        <dbReference type="Proteomes" id="UP001054821"/>
    </source>
</evidence>